<name>A0A2W7IKF9_9PROT</name>
<accession>A0A2W7IKF9</accession>
<dbReference type="PANTHER" id="PTHR12318:SF0">
    <property type="entry name" value="ACYL-COENZYME A DIPHOSPHATASE NUDT19"/>
    <property type="match status" value="1"/>
</dbReference>
<evidence type="ECO:0000256" key="4">
    <source>
        <dbReference type="ARBA" id="ARBA00022801"/>
    </source>
</evidence>
<comment type="cofactor">
    <cofactor evidence="2">
        <name>Mg(2+)</name>
        <dbReference type="ChEBI" id="CHEBI:18420"/>
    </cofactor>
</comment>
<evidence type="ECO:0000313" key="9">
    <source>
        <dbReference type="Proteomes" id="UP000249688"/>
    </source>
</evidence>
<dbReference type="RefSeq" id="WP_245903681.1">
    <property type="nucleotide sequence ID" value="NZ_QKYU01000027.1"/>
</dbReference>
<dbReference type="SUPFAM" id="SSF55811">
    <property type="entry name" value="Nudix"/>
    <property type="match status" value="1"/>
</dbReference>
<dbReference type="PROSITE" id="PS51462">
    <property type="entry name" value="NUDIX"/>
    <property type="match status" value="1"/>
</dbReference>
<dbReference type="AlphaFoldDB" id="A0A2W7IKF9"/>
<evidence type="ECO:0000313" key="8">
    <source>
        <dbReference type="EMBL" id="PZW39857.1"/>
    </source>
</evidence>
<dbReference type="InterPro" id="IPR039121">
    <property type="entry name" value="NUDT19"/>
</dbReference>
<dbReference type="GO" id="GO:0046872">
    <property type="term" value="F:metal ion binding"/>
    <property type="evidence" value="ECO:0007669"/>
    <property type="project" value="UniProtKB-KW"/>
</dbReference>
<protein>
    <recommendedName>
        <fullName evidence="7">Nudix hydrolase domain-containing protein</fullName>
    </recommendedName>
</protein>
<dbReference type="CDD" id="cd18870">
    <property type="entry name" value="NUDIX_AcylCoAdiphos_Nudt19"/>
    <property type="match status" value="1"/>
</dbReference>
<gene>
    <name evidence="8" type="ORF">C8P66_12760</name>
</gene>
<dbReference type="Gene3D" id="3.90.79.10">
    <property type="entry name" value="Nucleoside Triphosphate Pyrophosphohydrolase"/>
    <property type="match status" value="2"/>
</dbReference>
<evidence type="ECO:0000259" key="7">
    <source>
        <dbReference type="PROSITE" id="PS51462"/>
    </source>
</evidence>
<evidence type="ECO:0000256" key="2">
    <source>
        <dbReference type="ARBA" id="ARBA00001946"/>
    </source>
</evidence>
<evidence type="ECO:0000256" key="3">
    <source>
        <dbReference type="ARBA" id="ARBA00022723"/>
    </source>
</evidence>
<evidence type="ECO:0000256" key="6">
    <source>
        <dbReference type="ARBA" id="ARBA00023211"/>
    </source>
</evidence>
<evidence type="ECO:0000256" key="1">
    <source>
        <dbReference type="ARBA" id="ARBA00001936"/>
    </source>
</evidence>
<sequence length="224" mass="24356">MADVAPPPLLPTDFTTAGEAKPKAAVKPKDAATLILWRHSSKGYEVLMGHRAATLRFMPGRLVFPGGRVDFADRHVPIAAPMPAFTRACLERRAGPKIAQAIAVAAVRELEEETALRIGEGAARPDLSGLSYLCRAVTPPMSPVRFNARFLMAPAEAATGSIQGSGELENIGYFGIEEAHRLKLAPITGQVLLEFAALMAMEEAERETRILIWFQGRDNRKAER</sequence>
<feature type="domain" description="Nudix hydrolase" evidence="7">
    <location>
        <begin position="27"/>
        <end position="197"/>
    </location>
</feature>
<dbReference type="EMBL" id="QKYU01000027">
    <property type="protein sequence ID" value="PZW39857.1"/>
    <property type="molecule type" value="Genomic_DNA"/>
</dbReference>
<organism evidence="8 9">
    <name type="scientific">Humitalea rosea</name>
    <dbReference type="NCBI Taxonomy" id="990373"/>
    <lineage>
        <taxon>Bacteria</taxon>
        <taxon>Pseudomonadati</taxon>
        <taxon>Pseudomonadota</taxon>
        <taxon>Alphaproteobacteria</taxon>
        <taxon>Acetobacterales</taxon>
        <taxon>Roseomonadaceae</taxon>
        <taxon>Humitalea</taxon>
    </lineage>
</organism>
<dbReference type="InterPro" id="IPR015797">
    <property type="entry name" value="NUDIX_hydrolase-like_dom_sf"/>
</dbReference>
<dbReference type="InterPro" id="IPR000086">
    <property type="entry name" value="NUDIX_hydrolase_dom"/>
</dbReference>
<dbReference type="Proteomes" id="UP000249688">
    <property type="component" value="Unassembled WGS sequence"/>
</dbReference>
<comment type="caution">
    <text evidence="8">The sequence shown here is derived from an EMBL/GenBank/DDBJ whole genome shotgun (WGS) entry which is preliminary data.</text>
</comment>
<dbReference type="GO" id="GO:0016818">
    <property type="term" value="F:hydrolase activity, acting on acid anhydrides, in phosphorus-containing anhydrides"/>
    <property type="evidence" value="ECO:0007669"/>
    <property type="project" value="InterPro"/>
</dbReference>
<keyword evidence="9" id="KW-1185">Reference proteome</keyword>
<keyword evidence="6" id="KW-0464">Manganese</keyword>
<proteinExistence type="predicted"/>
<evidence type="ECO:0000256" key="5">
    <source>
        <dbReference type="ARBA" id="ARBA00022842"/>
    </source>
</evidence>
<dbReference type="PANTHER" id="PTHR12318">
    <property type="entry name" value="TESTOSTERONE-REGULATED PROTEIN RP2"/>
    <property type="match status" value="1"/>
</dbReference>
<keyword evidence="5" id="KW-0460">Magnesium</keyword>
<comment type="cofactor">
    <cofactor evidence="1">
        <name>Mn(2+)</name>
        <dbReference type="ChEBI" id="CHEBI:29035"/>
    </cofactor>
</comment>
<keyword evidence="4" id="KW-0378">Hydrolase</keyword>
<reference evidence="8 9" key="1">
    <citation type="submission" date="2018-06" db="EMBL/GenBank/DDBJ databases">
        <title>Genomic Encyclopedia of Archaeal and Bacterial Type Strains, Phase II (KMG-II): from individual species to whole genera.</title>
        <authorList>
            <person name="Goeker M."/>
        </authorList>
    </citation>
    <scope>NUCLEOTIDE SEQUENCE [LARGE SCALE GENOMIC DNA]</scope>
    <source>
        <strain evidence="8 9">DSM 24525</strain>
    </source>
</reference>
<keyword evidence="3" id="KW-0479">Metal-binding</keyword>